<keyword evidence="1" id="KW-1133">Transmembrane helix</keyword>
<reference evidence="2 3" key="1">
    <citation type="submission" date="2019-04" db="EMBL/GenBank/DDBJ databases">
        <title>Herbidospora sp. NEAU-GS14.nov., a novel actinomycete isolated from soil.</title>
        <authorList>
            <person name="Han L."/>
        </authorList>
    </citation>
    <scope>NUCLEOTIDE SEQUENCE [LARGE SCALE GENOMIC DNA]</scope>
    <source>
        <strain evidence="2 3">NEAU-GS14</strain>
    </source>
</reference>
<dbReference type="OrthoDB" id="3540096at2"/>
<evidence type="ECO:0000313" key="2">
    <source>
        <dbReference type="EMBL" id="TKK85128.1"/>
    </source>
</evidence>
<organism evidence="2 3">
    <name type="scientific">Herbidospora galbida</name>
    <dbReference type="NCBI Taxonomy" id="2575442"/>
    <lineage>
        <taxon>Bacteria</taxon>
        <taxon>Bacillati</taxon>
        <taxon>Actinomycetota</taxon>
        <taxon>Actinomycetes</taxon>
        <taxon>Streptosporangiales</taxon>
        <taxon>Streptosporangiaceae</taxon>
        <taxon>Herbidospora</taxon>
    </lineage>
</organism>
<keyword evidence="1" id="KW-0472">Membrane</keyword>
<dbReference type="RefSeq" id="WP_137249930.1">
    <property type="nucleotide sequence ID" value="NZ_SZQA01000030.1"/>
</dbReference>
<name>A0A4U3M813_9ACTN</name>
<evidence type="ECO:0000256" key="1">
    <source>
        <dbReference type="SAM" id="Phobius"/>
    </source>
</evidence>
<protein>
    <submittedName>
        <fullName evidence="2">Uncharacterized protein</fullName>
    </submittedName>
</protein>
<dbReference type="Proteomes" id="UP000308705">
    <property type="component" value="Unassembled WGS sequence"/>
</dbReference>
<keyword evidence="3" id="KW-1185">Reference proteome</keyword>
<keyword evidence="1" id="KW-0812">Transmembrane</keyword>
<proteinExistence type="predicted"/>
<dbReference type="EMBL" id="SZQA01000030">
    <property type="protein sequence ID" value="TKK85128.1"/>
    <property type="molecule type" value="Genomic_DNA"/>
</dbReference>
<evidence type="ECO:0000313" key="3">
    <source>
        <dbReference type="Proteomes" id="UP000308705"/>
    </source>
</evidence>
<comment type="caution">
    <text evidence="2">The sequence shown here is derived from an EMBL/GenBank/DDBJ whole genome shotgun (WGS) entry which is preliminary data.</text>
</comment>
<accession>A0A4U3M813</accession>
<feature type="transmembrane region" description="Helical" evidence="1">
    <location>
        <begin position="12"/>
        <end position="29"/>
    </location>
</feature>
<dbReference type="AlphaFoldDB" id="A0A4U3M813"/>
<gene>
    <name evidence="2" type="ORF">FDA94_27300</name>
</gene>
<sequence>MNALTSGDLALGAAVGVGGLGLSMVGLWVNRRTLDEPGPPAVAWRIARVRGTQSLCWLTNTGTDRALSVTADWRKAGPGLGDLPAQVAIGPGSSWQFLLRPAARHPSVIWLTWEGQREPVAVPMP</sequence>